<keyword evidence="3" id="KW-1185">Reference proteome</keyword>
<dbReference type="SUPFAM" id="SSF54975">
    <property type="entry name" value="Acylphosphatase/BLUF domain-like"/>
    <property type="match status" value="1"/>
</dbReference>
<dbReference type="SMART" id="SM01034">
    <property type="entry name" value="BLUF"/>
    <property type="match status" value="1"/>
</dbReference>
<feature type="domain" description="BLUF" evidence="1">
    <location>
        <begin position="3"/>
        <end position="94"/>
    </location>
</feature>
<evidence type="ECO:0000313" key="2">
    <source>
        <dbReference type="EMBL" id="MFC7435508.1"/>
    </source>
</evidence>
<gene>
    <name evidence="2" type="ORF">ACFQNJ_13420</name>
</gene>
<dbReference type="RefSeq" id="WP_382258285.1">
    <property type="nucleotide sequence ID" value="NZ_JBHTBX010000008.1"/>
</dbReference>
<dbReference type="Pfam" id="PF04940">
    <property type="entry name" value="BLUF"/>
    <property type="match status" value="1"/>
</dbReference>
<name>A0ABW2RBS8_9BURK</name>
<dbReference type="PROSITE" id="PS50925">
    <property type="entry name" value="BLUF"/>
    <property type="match status" value="1"/>
</dbReference>
<sequence>MSLYELVYVSLAEHPMSREELGDLLGQARRHNLECGITGLLIYRDREFMQLIEGERDAVMQLYAHIESDRRHQQIYKMWDGPIAARSCSGWAMGFIEPTESIVRSVPEGRLLLDEGLFAAGRASSGRRLLQHLRDQWLVAQA</sequence>
<protein>
    <submittedName>
        <fullName evidence="2">BLUF domain-containing protein</fullName>
    </submittedName>
</protein>
<organism evidence="2 3">
    <name type="scientific">Hydrogenophaga bisanensis</name>
    <dbReference type="NCBI Taxonomy" id="439611"/>
    <lineage>
        <taxon>Bacteria</taxon>
        <taxon>Pseudomonadati</taxon>
        <taxon>Pseudomonadota</taxon>
        <taxon>Betaproteobacteria</taxon>
        <taxon>Burkholderiales</taxon>
        <taxon>Comamonadaceae</taxon>
        <taxon>Hydrogenophaga</taxon>
    </lineage>
</organism>
<reference evidence="3" key="1">
    <citation type="journal article" date="2019" name="Int. J. Syst. Evol. Microbiol.">
        <title>The Global Catalogue of Microorganisms (GCM) 10K type strain sequencing project: providing services to taxonomists for standard genome sequencing and annotation.</title>
        <authorList>
            <consortium name="The Broad Institute Genomics Platform"/>
            <consortium name="The Broad Institute Genome Sequencing Center for Infectious Disease"/>
            <person name="Wu L."/>
            <person name="Ma J."/>
        </authorList>
    </citation>
    <scope>NUCLEOTIDE SEQUENCE [LARGE SCALE GENOMIC DNA]</scope>
    <source>
        <strain evidence="3">CCUG 54518</strain>
    </source>
</reference>
<dbReference type="InterPro" id="IPR036046">
    <property type="entry name" value="Acylphosphatase-like_dom_sf"/>
</dbReference>
<comment type="caution">
    <text evidence="2">The sequence shown here is derived from an EMBL/GenBank/DDBJ whole genome shotgun (WGS) entry which is preliminary data.</text>
</comment>
<dbReference type="InterPro" id="IPR007024">
    <property type="entry name" value="BLUF_domain"/>
</dbReference>
<evidence type="ECO:0000313" key="3">
    <source>
        <dbReference type="Proteomes" id="UP001596495"/>
    </source>
</evidence>
<dbReference type="Gene3D" id="3.30.70.100">
    <property type="match status" value="1"/>
</dbReference>
<dbReference type="EMBL" id="JBHTBX010000008">
    <property type="protein sequence ID" value="MFC7435508.1"/>
    <property type="molecule type" value="Genomic_DNA"/>
</dbReference>
<dbReference type="Proteomes" id="UP001596495">
    <property type="component" value="Unassembled WGS sequence"/>
</dbReference>
<proteinExistence type="predicted"/>
<evidence type="ECO:0000259" key="1">
    <source>
        <dbReference type="PROSITE" id="PS50925"/>
    </source>
</evidence>
<accession>A0ABW2RBS8</accession>